<dbReference type="STRING" id="284581.AMD01_01915"/>
<evidence type="ECO:0000313" key="1">
    <source>
        <dbReference type="EMBL" id="KOO50530.1"/>
    </source>
</evidence>
<reference evidence="2" key="1">
    <citation type="submission" date="2015-08" db="EMBL/GenBank/DDBJ databases">
        <title>Fjat-14210 dsm16467.</title>
        <authorList>
            <person name="Liu B."/>
            <person name="Wang J."/>
            <person name="Zhu Y."/>
            <person name="Liu G."/>
            <person name="Chen Q."/>
            <person name="Chen Z."/>
            <person name="Lan J."/>
            <person name="Che J."/>
            <person name="Ge C."/>
            <person name="Shi H."/>
            <person name="Pan Z."/>
            <person name="Liu X."/>
        </authorList>
    </citation>
    <scope>NUCLEOTIDE SEQUENCE [LARGE SCALE GENOMIC DNA]</scope>
    <source>
        <strain evidence="2">DSM 16467</strain>
    </source>
</reference>
<dbReference type="EMBL" id="LILC01000002">
    <property type="protein sequence ID" value="KOO50530.1"/>
    <property type="molecule type" value="Genomic_DNA"/>
</dbReference>
<keyword evidence="2" id="KW-1185">Reference proteome</keyword>
<gene>
    <name evidence="1" type="ORF">AMD01_01915</name>
</gene>
<proteinExistence type="predicted"/>
<dbReference type="Proteomes" id="UP000037558">
    <property type="component" value="Unassembled WGS sequence"/>
</dbReference>
<dbReference type="AlphaFoldDB" id="A0A0M0LHI5"/>
<evidence type="ECO:0000313" key="2">
    <source>
        <dbReference type="Proteomes" id="UP000037558"/>
    </source>
</evidence>
<name>A0A0M0LHI5_9BACI</name>
<dbReference type="InterPro" id="IPR022121">
    <property type="entry name" value="Peptidase_M73_camelysin"/>
</dbReference>
<comment type="caution">
    <text evidence="1">The sequence shown here is derived from an EMBL/GenBank/DDBJ whole genome shotgun (WGS) entry which is preliminary data.</text>
</comment>
<protein>
    <submittedName>
        <fullName evidence="1">Uncharacterized protein</fullName>
    </submittedName>
</protein>
<dbReference type="OrthoDB" id="2566057at2"/>
<sequence length="179" mass="19503">MKEITIMKRYVWLVGSVFLLLPLLFFHSTSALFTKQMNDPNNTFQTGTLNMAISPSAVFNISNMVPGDFATKTVTVQNTGSVDFTYVVGAINTGNTNLWTDKTYGLQVEIKKGVTTYYSGPVSDVSANPASPLSLSVGQNDVLTIKVTLPTLADNTFQTLTEVITFTFQATQLPGQDRS</sequence>
<dbReference type="PATRIC" id="fig|284581.3.peg.647"/>
<accession>A0A0M0LHI5</accession>
<organism evidence="1 2">
    <name type="scientific">Priestia koreensis</name>
    <dbReference type="NCBI Taxonomy" id="284581"/>
    <lineage>
        <taxon>Bacteria</taxon>
        <taxon>Bacillati</taxon>
        <taxon>Bacillota</taxon>
        <taxon>Bacilli</taxon>
        <taxon>Bacillales</taxon>
        <taxon>Bacillaceae</taxon>
        <taxon>Priestia</taxon>
    </lineage>
</organism>
<dbReference type="Pfam" id="PF12389">
    <property type="entry name" value="Peptidase_M73"/>
    <property type="match status" value="1"/>
</dbReference>